<dbReference type="CDD" id="cd12919">
    <property type="entry name" value="VKOR_2"/>
    <property type="match status" value="1"/>
</dbReference>
<keyword evidence="6" id="KW-0560">Oxidoreductase</keyword>
<feature type="transmembrane region" description="Helical" evidence="11">
    <location>
        <begin position="811"/>
        <end position="839"/>
    </location>
</feature>
<dbReference type="InterPro" id="IPR012932">
    <property type="entry name" value="VKOR"/>
</dbReference>
<dbReference type="Gene3D" id="3.40.50.720">
    <property type="entry name" value="NAD(P)-binding Rossmann-like Domain"/>
    <property type="match status" value="1"/>
</dbReference>
<feature type="region of interest" description="Disordered" evidence="10">
    <location>
        <begin position="350"/>
        <end position="383"/>
    </location>
</feature>
<evidence type="ECO:0000259" key="12">
    <source>
        <dbReference type="Pfam" id="PF01370"/>
    </source>
</evidence>
<dbReference type="GO" id="GO:0016491">
    <property type="term" value="F:oxidoreductase activity"/>
    <property type="evidence" value="ECO:0007669"/>
    <property type="project" value="UniProtKB-KW"/>
</dbReference>
<evidence type="ECO:0000256" key="7">
    <source>
        <dbReference type="ARBA" id="ARBA00023136"/>
    </source>
</evidence>
<dbReference type="Gene3D" id="1.20.1440.130">
    <property type="entry name" value="VKOR domain"/>
    <property type="match status" value="1"/>
</dbReference>
<dbReference type="Pfam" id="PF03779">
    <property type="entry name" value="SPW"/>
    <property type="match status" value="1"/>
</dbReference>
<evidence type="ECO:0000256" key="10">
    <source>
        <dbReference type="SAM" id="MobiDB-lite"/>
    </source>
</evidence>
<name>A0A418NL94_9SPHN</name>
<dbReference type="SUPFAM" id="SSF51735">
    <property type="entry name" value="NAD(P)-binding Rossmann-fold domains"/>
    <property type="match status" value="1"/>
</dbReference>
<dbReference type="Pfam" id="PF01370">
    <property type="entry name" value="Epimerase"/>
    <property type="match status" value="1"/>
</dbReference>
<feature type="transmembrane region" description="Helical" evidence="11">
    <location>
        <begin position="507"/>
        <end position="526"/>
    </location>
</feature>
<evidence type="ECO:0000256" key="9">
    <source>
        <dbReference type="ARBA" id="ARBA00023284"/>
    </source>
</evidence>
<keyword evidence="5 11" id="KW-1133">Transmembrane helix</keyword>
<evidence type="ECO:0000256" key="2">
    <source>
        <dbReference type="ARBA" id="ARBA00006214"/>
    </source>
</evidence>
<accession>A0A418NL94</accession>
<dbReference type="InterPro" id="IPR001509">
    <property type="entry name" value="Epimerase_deHydtase"/>
</dbReference>
<protein>
    <submittedName>
        <fullName evidence="15">NAD-dependent epimerase/dehydratase family protein</fullName>
    </submittedName>
</protein>
<evidence type="ECO:0000256" key="4">
    <source>
        <dbReference type="ARBA" id="ARBA00022719"/>
    </source>
</evidence>
<dbReference type="Pfam" id="PF07884">
    <property type="entry name" value="VKOR"/>
    <property type="match status" value="1"/>
</dbReference>
<dbReference type="InterPro" id="IPR036291">
    <property type="entry name" value="NAD(P)-bd_dom_sf"/>
</dbReference>
<keyword evidence="16" id="KW-1185">Reference proteome</keyword>
<feature type="transmembrane region" description="Helical" evidence="11">
    <location>
        <begin position="677"/>
        <end position="704"/>
    </location>
</feature>
<feature type="compositionally biased region" description="Basic and acidic residues" evidence="10">
    <location>
        <begin position="355"/>
        <end position="364"/>
    </location>
</feature>
<dbReference type="Proteomes" id="UP000285092">
    <property type="component" value="Unassembled WGS sequence"/>
</dbReference>
<dbReference type="RefSeq" id="WP_119511739.1">
    <property type="nucleotide sequence ID" value="NZ_QXFK01000009.1"/>
</dbReference>
<feature type="transmembrane region" description="Helical" evidence="11">
    <location>
        <begin position="556"/>
        <end position="577"/>
    </location>
</feature>
<keyword evidence="8" id="KW-1015">Disulfide bond</keyword>
<feature type="transmembrane region" description="Helical" evidence="11">
    <location>
        <begin position="747"/>
        <end position="770"/>
    </location>
</feature>
<evidence type="ECO:0000313" key="15">
    <source>
        <dbReference type="EMBL" id="RIV80542.1"/>
    </source>
</evidence>
<dbReference type="OrthoDB" id="9814124at2"/>
<dbReference type="GO" id="GO:0016020">
    <property type="term" value="C:membrane"/>
    <property type="evidence" value="ECO:0007669"/>
    <property type="project" value="UniProtKB-SubCell"/>
</dbReference>
<proteinExistence type="inferred from homology"/>
<keyword evidence="3 11" id="KW-0812">Transmembrane</keyword>
<keyword evidence="4" id="KW-0874">Quinone</keyword>
<dbReference type="AlphaFoldDB" id="A0A418NL94"/>
<feature type="domain" description="Vitamin K epoxide reductase" evidence="14">
    <location>
        <begin position="557"/>
        <end position="691"/>
    </location>
</feature>
<evidence type="ECO:0000256" key="3">
    <source>
        <dbReference type="ARBA" id="ARBA00022692"/>
    </source>
</evidence>
<dbReference type="PANTHER" id="PTHR43245">
    <property type="entry name" value="BIFUNCTIONAL POLYMYXIN RESISTANCE PROTEIN ARNA"/>
    <property type="match status" value="1"/>
</dbReference>
<sequence>MARGVVLITGASGYIGRALVDRLSDQYRIIGLDRSVAKDVPGLEASYAIDLADEASVVDALTNVRAAHSNTIAACIHLAAYFDITGEPNPLYTNVNVEGSRRLITALQDFDVEQFIYASSMLVHEPKPLPGVRIDESSPLGPTWPYPQSKADAEQVLRENRGDIPVVFLRFAGVYDDKGHSAFLAEQIAGVYEHRVSAHLYPGMLCAAQSALHLEDLIKAVEQTIARRADLEDDLPILVGEPETLGYAEIQDIVHCQIHGKEWTTVRIPKSVAKLGTWVEEEVLGHEGFVKQWMVDDANAHYILDISRARNLLGWEPEHSLRDTLPIIIDALKADPQDWYETNKLNTSRVAWHPKRSDAEKTEPARPQSQDTDIAHDGHQMDGDMNNMDGDMQHMDGPQRGTRWTQFAVIGLGLWLAASPGVYDVVSADTARASVVAVTLERGLPSIEWRANALALSDMLSGIALMIFGAMSLSKRTAWLGQWATAFIGIWLLFAPLFFWSPSAAQYLTNMLVGTLAIAFSVLVPMMPGMSMEGMMDKKSIPPGWTYSPSTDAQRFPIVAMGIIGLLISRMLTSYQLGHIDMAWEPFFSGLLADPKNGTEEIITSDVSKAWPIPDAGLGAVSYVLEILMAVMGTRARWRTMPWMVTFFGILVIPLGVVSIYFVIIQPIVIGTWSTPALIAALAMLIMIPFSLDEVIAMGQYLYWSKKEGKPLVRTFFKGGAVAHGEIDDTDYMTDARSIWNNTVRGVTFPWTLMASTALGAWLMLTRITLGSEGAMANSDHVVGALVITVAIIATAEVARTLRFINAAFGAWLVAAPFLLAGASSAGTVASVAVGLLLIGLSLPQGKRSGEHYAGWDRFVV</sequence>
<dbReference type="GO" id="GO:0048038">
    <property type="term" value="F:quinone binding"/>
    <property type="evidence" value="ECO:0007669"/>
    <property type="project" value="UniProtKB-KW"/>
</dbReference>
<evidence type="ECO:0000313" key="16">
    <source>
        <dbReference type="Proteomes" id="UP000285092"/>
    </source>
</evidence>
<feature type="compositionally biased region" description="Basic and acidic residues" evidence="10">
    <location>
        <begin position="373"/>
        <end position="382"/>
    </location>
</feature>
<gene>
    <name evidence="15" type="ORF">D2V04_02230</name>
</gene>
<dbReference type="InterPro" id="IPR050177">
    <property type="entry name" value="Lipid_A_modif_metabolic_enz"/>
</dbReference>
<dbReference type="EMBL" id="QXFK01000009">
    <property type="protein sequence ID" value="RIV80542.1"/>
    <property type="molecule type" value="Genomic_DNA"/>
</dbReference>
<dbReference type="InterPro" id="IPR038354">
    <property type="entry name" value="VKOR_sf"/>
</dbReference>
<evidence type="ECO:0000259" key="13">
    <source>
        <dbReference type="Pfam" id="PF03779"/>
    </source>
</evidence>
<feature type="transmembrane region" description="Helical" evidence="11">
    <location>
        <begin position="483"/>
        <end position="501"/>
    </location>
</feature>
<evidence type="ECO:0000256" key="11">
    <source>
        <dbReference type="SAM" id="Phobius"/>
    </source>
</evidence>
<dbReference type="InterPro" id="IPR005530">
    <property type="entry name" value="SPW"/>
</dbReference>
<comment type="caution">
    <text evidence="15">The sequence shown here is derived from an EMBL/GenBank/DDBJ whole genome shotgun (WGS) entry which is preliminary data.</text>
</comment>
<organism evidence="15 16">
    <name type="scientific">Pelagerythrobacter aerophilus</name>
    <dbReference type="NCBI Taxonomy" id="2306995"/>
    <lineage>
        <taxon>Bacteria</taxon>
        <taxon>Pseudomonadati</taxon>
        <taxon>Pseudomonadota</taxon>
        <taxon>Alphaproteobacteria</taxon>
        <taxon>Sphingomonadales</taxon>
        <taxon>Erythrobacteraceae</taxon>
        <taxon>Pelagerythrobacter</taxon>
    </lineage>
</organism>
<feature type="transmembrane region" description="Helical" evidence="11">
    <location>
        <begin position="782"/>
        <end position="799"/>
    </location>
</feature>
<keyword evidence="9" id="KW-0676">Redox-active center</keyword>
<feature type="transmembrane region" description="Helical" evidence="11">
    <location>
        <begin position="645"/>
        <end position="665"/>
    </location>
</feature>
<evidence type="ECO:0000256" key="8">
    <source>
        <dbReference type="ARBA" id="ARBA00023157"/>
    </source>
</evidence>
<keyword evidence="7 11" id="KW-0472">Membrane</keyword>
<evidence type="ECO:0000256" key="1">
    <source>
        <dbReference type="ARBA" id="ARBA00004141"/>
    </source>
</evidence>
<reference evidence="15 16" key="1">
    <citation type="submission" date="2018-08" db="EMBL/GenBank/DDBJ databases">
        <title>Altererythrobacter sp.Ery1 and Ery12, the genome sequencing of novel strains in genus Alterythrobacter.</title>
        <authorList>
            <person name="Cheng H."/>
            <person name="Wu Y.-H."/>
            <person name="Fang C."/>
            <person name="Xu X.-W."/>
        </authorList>
    </citation>
    <scope>NUCLEOTIDE SEQUENCE [LARGE SCALE GENOMIC DNA]</scope>
    <source>
        <strain evidence="15 16">Ery1</strain>
    </source>
</reference>
<comment type="subcellular location">
    <subcellularLocation>
        <location evidence="1">Membrane</location>
        <topology evidence="1">Multi-pass membrane protein</topology>
    </subcellularLocation>
</comment>
<evidence type="ECO:0000256" key="6">
    <source>
        <dbReference type="ARBA" id="ARBA00023002"/>
    </source>
</evidence>
<evidence type="ECO:0000259" key="14">
    <source>
        <dbReference type="Pfam" id="PF07884"/>
    </source>
</evidence>
<comment type="similarity">
    <text evidence="2">Belongs to the VKOR family.</text>
</comment>
<feature type="domain" description="NAD-dependent epimerase/dehydratase" evidence="12">
    <location>
        <begin position="6"/>
        <end position="227"/>
    </location>
</feature>
<feature type="domain" description="SPW repeat-containing integral membrane" evidence="13">
    <location>
        <begin position="753"/>
        <end position="843"/>
    </location>
</feature>
<evidence type="ECO:0000256" key="5">
    <source>
        <dbReference type="ARBA" id="ARBA00022989"/>
    </source>
</evidence>